<dbReference type="EC" id="7.-.-.-" evidence="6"/>
<dbReference type="STRING" id="880526.GCA_000427365_00150"/>
<comment type="similarity">
    <text evidence="6">Belongs to the RnfG family.</text>
</comment>
<keyword evidence="6" id="KW-1133">Transmembrane helix</keyword>
<name>A0A379MRA9_9BACT</name>
<gene>
    <name evidence="6" type="primary">rnfG</name>
    <name evidence="9" type="ORF">NCTC11190_01410</name>
</gene>
<dbReference type="GO" id="GO:0022900">
    <property type="term" value="P:electron transport chain"/>
    <property type="evidence" value="ECO:0007669"/>
    <property type="project" value="UniProtKB-UniRule"/>
</dbReference>
<dbReference type="EMBL" id="UGVL01000001">
    <property type="protein sequence ID" value="SUE34191.1"/>
    <property type="molecule type" value="Genomic_DNA"/>
</dbReference>
<evidence type="ECO:0000256" key="7">
    <source>
        <dbReference type="SAM" id="MobiDB-lite"/>
    </source>
</evidence>
<dbReference type="PANTHER" id="PTHR36118">
    <property type="entry name" value="ION-TRANSLOCATING OXIDOREDUCTASE COMPLEX SUBUNIT G"/>
    <property type="match status" value="1"/>
</dbReference>
<comment type="subcellular location">
    <subcellularLocation>
        <location evidence="6">Cell membrane</location>
        <topology evidence="6">Single-pass membrane protein</topology>
    </subcellularLocation>
</comment>
<accession>A0A379MRA9</accession>
<feature type="domain" description="FMN-binding" evidence="8">
    <location>
        <begin position="96"/>
        <end position="185"/>
    </location>
</feature>
<evidence type="ECO:0000256" key="6">
    <source>
        <dbReference type="HAMAP-Rule" id="MF_00479"/>
    </source>
</evidence>
<dbReference type="GO" id="GO:0009055">
    <property type="term" value="F:electron transfer activity"/>
    <property type="evidence" value="ECO:0007669"/>
    <property type="project" value="InterPro"/>
</dbReference>
<evidence type="ECO:0000256" key="2">
    <source>
        <dbReference type="ARBA" id="ARBA00022553"/>
    </source>
</evidence>
<dbReference type="Pfam" id="PF04205">
    <property type="entry name" value="FMN_bind"/>
    <property type="match status" value="1"/>
</dbReference>
<evidence type="ECO:0000256" key="5">
    <source>
        <dbReference type="ARBA" id="ARBA00022982"/>
    </source>
</evidence>
<evidence type="ECO:0000313" key="9">
    <source>
        <dbReference type="EMBL" id="SUE34191.1"/>
    </source>
</evidence>
<keyword evidence="6" id="KW-0472">Membrane</keyword>
<dbReference type="GO" id="GO:0005886">
    <property type="term" value="C:plasma membrane"/>
    <property type="evidence" value="ECO:0007669"/>
    <property type="project" value="UniProtKB-SubCell"/>
</dbReference>
<comment type="cofactor">
    <cofactor evidence="6">
        <name>FMN</name>
        <dbReference type="ChEBI" id="CHEBI:58210"/>
    </cofactor>
</comment>
<feature type="region of interest" description="Disordered" evidence="7">
    <location>
        <begin position="196"/>
        <end position="267"/>
    </location>
</feature>
<evidence type="ECO:0000256" key="1">
    <source>
        <dbReference type="ARBA" id="ARBA00022448"/>
    </source>
</evidence>
<reference evidence="9 10" key="1">
    <citation type="submission" date="2018-06" db="EMBL/GenBank/DDBJ databases">
        <authorList>
            <consortium name="Pathogen Informatics"/>
            <person name="Doyle S."/>
        </authorList>
    </citation>
    <scope>NUCLEOTIDE SEQUENCE [LARGE SCALE GENOMIC DNA]</scope>
    <source>
        <strain evidence="9 10">NCTC11190</strain>
    </source>
</reference>
<dbReference type="InterPro" id="IPR010209">
    <property type="entry name" value="Ion_transpt_RnfG/RsxG"/>
</dbReference>
<feature type="compositionally biased region" description="Pro residues" evidence="7">
    <location>
        <begin position="205"/>
        <end position="218"/>
    </location>
</feature>
<keyword evidence="10" id="KW-1185">Reference proteome</keyword>
<dbReference type="SMART" id="SM00900">
    <property type="entry name" value="FMN_bind"/>
    <property type="match status" value="1"/>
</dbReference>
<evidence type="ECO:0000313" key="10">
    <source>
        <dbReference type="Proteomes" id="UP000255233"/>
    </source>
</evidence>
<keyword evidence="1 6" id="KW-0813">Transport</keyword>
<evidence type="ECO:0000259" key="8">
    <source>
        <dbReference type="SMART" id="SM00900"/>
    </source>
</evidence>
<keyword evidence="5 6" id="KW-0249">Electron transport</keyword>
<evidence type="ECO:0000256" key="4">
    <source>
        <dbReference type="ARBA" id="ARBA00022643"/>
    </source>
</evidence>
<organism evidence="9 10">
    <name type="scientific">Rikenella microfusus</name>
    <dbReference type="NCBI Taxonomy" id="28139"/>
    <lineage>
        <taxon>Bacteria</taxon>
        <taxon>Pseudomonadati</taxon>
        <taxon>Bacteroidota</taxon>
        <taxon>Bacteroidia</taxon>
        <taxon>Bacteroidales</taxon>
        <taxon>Rikenellaceae</taxon>
        <taxon>Rikenella</taxon>
    </lineage>
</organism>
<feature type="compositionally biased region" description="Polar residues" evidence="7">
    <location>
        <begin position="249"/>
        <end position="267"/>
    </location>
</feature>
<feature type="modified residue" description="FMN phosphoryl threonine" evidence="6">
    <location>
        <position position="168"/>
    </location>
</feature>
<keyword evidence="4 6" id="KW-0288">FMN</keyword>
<sequence length="267" mass="27977">MAMESSLKNMVIVLGSITLVASAAVGGIYRLTKEPIEAAQIKKVNDAIAQVMPEFDNTPSEEAIEKEADGETVKIYPATKEGQPVGYAIETFSKNGFGGKISLMVGFLPDGTIKDISVISHNETPGLGDKIQKSKSDFAVQFEGKNPESFKLAVKKDGGDVDAITASTISSRAFADAVARGYNILQAVLKDTEVEATSGATAAPAPAPEPEPVPVPEPRQPEKEEEFEFDPNAVKGALPYDATAGATASAENSTADTLNGDTQKGGE</sequence>
<keyword evidence="3 6" id="KW-0285">Flavoprotein</keyword>
<dbReference type="HAMAP" id="MF_00479">
    <property type="entry name" value="RsxG_RnfG"/>
    <property type="match status" value="1"/>
</dbReference>
<dbReference type="GO" id="GO:0010181">
    <property type="term" value="F:FMN binding"/>
    <property type="evidence" value="ECO:0007669"/>
    <property type="project" value="InterPro"/>
</dbReference>
<dbReference type="NCBIfam" id="TIGR01947">
    <property type="entry name" value="rnfG"/>
    <property type="match status" value="1"/>
</dbReference>
<proteinExistence type="inferred from homology"/>
<dbReference type="Proteomes" id="UP000255233">
    <property type="component" value="Unassembled WGS sequence"/>
</dbReference>
<dbReference type="PANTHER" id="PTHR36118:SF1">
    <property type="entry name" value="ION-TRANSLOCATING OXIDOREDUCTASE COMPLEX SUBUNIT G"/>
    <property type="match status" value="1"/>
</dbReference>
<dbReference type="InterPro" id="IPR007329">
    <property type="entry name" value="FMN-bd"/>
</dbReference>
<comment type="function">
    <text evidence="6">Part of a membrane-bound complex that couples electron transfer with translocation of ions across the membrane.</text>
</comment>
<comment type="subunit">
    <text evidence="6">The complex is composed of six subunits: RnfA, RnfB, RnfC, RnfD, RnfE and RnfG.</text>
</comment>
<keyword evidence="6" id="KW-1003">Cell membrane</keyword>
<dbReference type="AlphaFoldDB" id="A0A379MRA9"/>
<keyword evidence="2 6" id="KW-0597">Phosphoprotein</keyword>
<keyword evidence="6" id="KW-1278">Translocase</keyword>
<protein>
    <recommendedName>
        <fullName evidence="6">Ion-translocating oxidoreductase complex subunit G</fullName>
        <ecNumber evidence="6">7.-.-.-</ecNumber>
    </recommendedName>
    <alternativeName>
        <fullName evidence="6">Rnf electron transport complex subunit G</fullName>
    </alternativeName>
</protein>
<keyword evidence="6" id="KW-0812">Transmembrane</keyword>
<evidence type="ECO:0000256" key="3">
    <source>
        <dbReference type="ARBA" id="ARBA00022630"/>
    </source>
</evidence>